<organism evidence="5">
    <name type="scientific">Lissotriton helveticus</name>
    <name type="common">palmate newt</name>
    <dbReference type="NCBI Taxonomy" id="256425"/>
    <lineage>
        <taxon>Eukaryota</taxon>
        <taxon>Metazoa</taxon>
        <taxon>Chordata</taxon>
        <taxon>Craniata</taxon>
        <taxon>Vertebrata</taxon>
        <taxon>Euteleostomi</taxon>
        <taxon>Amphibia</taxon>
        <taxon>Batrachia</taxon>
        <taxon>Caudata</taxon>
        <taxon>Salamandroidea</taxon>
        <taxon>Salamandridae</taxon>
        <taxon>Pleurodelinae</taxon>
        <taxon>Lissotriton</taxon>
    </lineage>
</organism>
<reference evidence="5" key="1">
    <citation type="journal article" date="2014" name="PeerJ">
        <title>Ancient pheromone blend as an alternative for copulation in internally fertilizing salamanders.</title>
        <authorList>
            <person name="Van Bocxlaer I."/>
            <person name="Treer D."/>
            <person name="Maex M."/>
            <person name="Vandebergh W."/>
            <person name="Janssenswillen S."/>
            <person name="Stegen G."/>
            <person name="Kok P."/>
            <person name="Willaert B."/>
            <person name="Matthijs S."/>
            <person name="Martens E."/>
            <person name="Mortier A."/>
            <person name="de Greve H."/>
            <person name="Proost P."/>
            <person name="Bossuyt F."/>
        </authorList>
    </citation>
    <scope>NUCLEOTIDE SEQUENCE</scope>
    <source>
        <tissue evidence="5">Abdominal gland</tissue>
    </source>
</reference>
<keyword evidence="3" id="KW-0732">Signal</keyword>
<dbReference type="Pfam" id="PF00021">
    <property type="entry name" value="UPAR_LY6"/>
    <property type="match status" value="2"/>
</dbReference>
<dbReference type="Gene3D" id="2.10.60.10">
    <property type="entry name" value="CD59"/>
    <property type="match status" value="2"/>
</dbReference>
<feature type="signal peptide" evidence="3">
    <location>
        <begin position="1"/>
        <end position="20"/>
    </location>
</feature>
<dbReference type="EMBL" id="KJ402356">
    <property type="protein sequence ID" value="AJF36156.1"/>
    <property type="molecule type" value="mRNA"/>
</dbReference>
<evidence type="ECO:0000259" key="4">
    <source>
        <dbReference type="Pfam" id="PF00021"/>
    </source>
</evidence>
<dbReference type="InterPro" id="IPR045860">
    <property type="entry name" value="Snake_toxin-like_sf"/>
</dbReference>
<accession>A0A0B5GV15</accession>
<evidence type="ECO:0000256" key="2">
    <source>
        <dbReference type="ARBA" id="ARBA00022525"/>
    </source>
</evidence>
<dbReference type="InterPro" id="IPR050918">
    <property type="entry name" value="CNF-like_PLA2_Inhibitor"/>
</dbReference>
<dbReference type="InterPro" id="IPR016054">
    <property type="entry name" value="LY6_UPA_recep-like"/>
</dbReference>
<dbReference type="PANTHER" id="PTHR20914">
    <property type="entry name" value="LY6/PLAUR DOMAIN-CONTAINING PROTEIN 8"/>
    <property type="match status" value="1"/>
</dbReference>
<dbReference type="PANTHER" id="PTHR20914:SF9">
    <property type="entry name" value="COILED, ISOFORM A"/>
    <property type="match status" value="1"/>
</dbReference>
<comment type="subcellular location">
    <subcellularLocation>
        <location evidence="1">Secreted</location>
    </subcellularLocation>
</comment>
<dbReference type="GO" id="GO:0005576">
    <property type="term" value="C:extracellular region"/>
    <property type="evidence" value="ECO:0007669"/>
    <property type="project" value="UniProtKB-SubCell"/>
</dbReference>
<feature type="chain" id="PRO_5002117496" evidence="3">
    <location>
        <begin position="21"/>
        <end position="198"/>
    </location>
</feature>
<keyword evidence="2" id="KW-0964">Secreted</keyword>
<dbReference type="AlphaFoldDB" id="A0A0B5GV15"/>
<feature type="domain" description="UPAR/Ly6" evidence="4">
    <location>
        <begin position="20"/>
        <end position="103"/>
    </location>
</feature>
<evidence type="ECO:0000313" key="5">
    <source>
        <dbReference type="EMBL" id="AJF36156.1"/>
    </source>
</evidence>
<evidence type="ECO:0000256" key="3">
    <source>
        <dbReference type="SAM" id="SignalP"/>
    </source>
</evidence>
<dbReference type="SUPFAM" id="SSF57302">
    <property type="entry name" value="Snake toxin-like"/>
    <property type="match status" value="1"/>
</dbReference>
<proteinExistence type="evidence at transcript level"/>
<name>A0A0B5GV15_9SALA</name>
<feature type="domain" description="UPAR/Ly6" evidence="4">
    <location>
        <begin position="117"/>
        <end position="152"/>
    </location>
</feature>
<protein>
    <submittedName>
        <fullName evidence="5">Sodefrin-like factor 31</fullName>
    </submittedName>
</protein>
<evidence type="ECO:0000256" key="1">
    <source>
        <dbReference type="ARBA" id="ARBA00004613"/>
    </source>
</evidence>
<sequence>MRSFAASATLFLVFIAAGNAIECEVCIDRVSLDCSGELVTCNETVKSCQTAITEYTFEGLDPIHSVFKNCSGLETKTNMYRSAVTKGLYQQGIEICQTNGCNKAPIHFTPINRTLNGVKCPSCNVNGALSCEVNGVVECVGELTNCIYMAAKLRLPGAPANESIAYRGFTSAENEEQYLLGLSYRLQNIVTLEISKGI</sequence>